<dbReference type="AlphaFoldDB" id="A0A163WG80"/>
<feature type="repeat" description="TPR" evidence="3">
    <location>
        <begin position="69"/>
        <end position="102"/>
    </location>
</feature>
<feature type="signal peptide" evidence="4">
    <location>
        <begin position="1"/>
        <end position="26"/>
    </location>
</feature>
<dbReference type="OrthoDB" id="691989at2"/>
<keyword evidence="1" id="KW-0677">Repeat</keyword>
<reference evidence="6 7" key="1">
    <citation type="submission" date="2016-01" db="EMBL/GenBank/DDBJ databases">
        <title>Whole genome sequencing of Myroides marinus L41.</title>
        <authorList>
            <person name="Hong K.W."/>
        </authorList>
    </citation>
    <scope>NUCLEOTIDE SEQUENCE [LARGE SCALE GENOMIC DNA]</scope>
    <source>
        <strain evidence="6 7">L41</strain>
    </source>
</reference>
<evidence type="ECO:0000313" key="6">
    <source>
        <dbReference type="EMBL" id="KZE76311.1"/>
    </source>
</evidence>
<dbReference type="InterPro" id="IPR019734">
    <property type="entry name" value="TPR_rpt"/>
</dbReference>
<dbReference type="PROSITE" id="PS50005">
    <property type="entry name" value="TPR"/>
    <property type="match status" value="1"/>
</dbReference>
<dbReference type="PANTHER" id="PTHR44943:SF10">
    <property type="match status" value="1"/>
</dbReference>
<dbReference type="InterPro" id="IPR051685">
    <property type="entry name" value="Ycf3/AcsC/BcsC/TPR_MFPF"/>
</dbReference>
<organism evidence="6 7">
    <name type="scientific">Myroides marinus</name>
    <dbReference type="NCBI Taxonomy" id="703342"/>
    <lineage>
        <taxon>Bacteria</taxon>
        <taxon>Pseudomonadati</taxon>
        <taxon>Bacteroidota</taxon>
        <taxon>Flavobacteriia</taxon>
        <taxon>Flavobacteriales</taxon>
        <taxon>Flavobacteriaceae</taxon>
        <taxon>Myroides</taxon>
    </lineage>
</organism>
<evidence type="ECO:0000256" key="4">
    <source>
        <dbReference type="SAM" id="SignalP"/>
    </source>
</evidence>
<dbReference type="Pfam" id="PF07719">
    <property type="entry name" value="TPR_2"/>
    <property type="match status" value="1"/>
</dbReference>
<evidence type="ECO:0000259" key="5">
    <source>
        <dbReference type="Pfam" id="PF19413"/>
    </source>
</evidence>
<gene>
    <name evidence="6" type="ORF">AV926_16015</name>
</gene>
<dbReference type="SUPFAM" id="SSF48452">
    <property type="entry name" value="TPR-like"/>
    <property type="match status" value="3"/>
</dbReference>
<proteinExistence type="predicted"/>
<dbReference type="InterPro" id="IPR013105">
    <property type="entry name" value="TPR_2"/>
</dbReference>
<dbReference type="SMART" id="SM00028">
    <property type="entry name" value="TPR"/>
    <property type="match status" value="3"/>
</dbReference>
<protein>
    <recommendedName>
        <fullName evidence="5">YaiO beta-barrel domain-containing protein</fullName>
    </recommendedName>
</protein>
<evidence type="ECO:0000313" key="7">
    <source>
        <dbReference type="Proteomes" id="UP000076630"/>
    </source>
</evidence>
<keyword evidence="4" id="KW-0732">Signal</keyword>
<feature type="domain" description="YaiO beta-barrel" evidence="5">
    <location>
        <begin position="690"/>
        <end position="870"/>
    </location>
</feature>
<keyword evidence="2 3" id="KW-0802">TPR repeat</keyword>
<name>A0A163WG80_9FLAO</name>
<accession>A0A163WG80</accession>
<evidence type="ECO:0000256" key="1">
    <source>
        <dbReference type="ARBA" id="ARBA00022737"/>
    </source>
</evidence>
<comment type="caution">
    <text evidence="6">The sequence shown here is derived from an EMBL/GenBank/DDBJ whole genome shotgun (WGS) entry which is preliminary data.</text>
</comment>
<dbReference type="EMBL" id="LQNU01000077">
    <property type="protein sequence ID" value="KZE76311.1"/>
    <property type="molecule type" value="Genomic_DNA"/>
</dbReference>
<sequence length="933" mass="107910">MNRIKRRISNLSILLAFSLASSFSYAQTKSVEQDKGDYVTLANKEFNNGKWETGKSILDKGIAENPNDSDLHMLLGKYYHHLKQYDKARYELNKAIEITPENIDAKHILVNVETETKRYSSAICYVNEILEVSPYLKSLWKKKIHLYELQGNQVEADRLRKRLFQIYPNDQELKKDYTYSIEVEASKNRISGDIDKAISLNKELVKNSPDNLEYHLVLINDFIKGGDTTNALMYTERALAVFPHNSTLLNKKIGILADQKNYDVLLSFLQQNKLSKQYDYYVLEAARHAKLNDPFELYSKVLNTNSRNEEAFNYVYNQLVGQQQYEEALHQLTKFKKASGASKALTLKELQLYSRMGNKAKEASLIKELYRNYPTDVEVQDAYYRIALEEAKSYMQEEQYELAIEKWNSVLNSGKQDTRMLAYMGLYNSYLAKGDYGSALHILNQYELQSSENKLLGFKKADIYFKLHNYNSALSAYEEELISLNQEQRAFYLKGYEELCTAVVKEHNENFLYNESLYYIKRWLAHDPTNRTALVYGVNLSHQLKREEELDRYLQKGVTAYPEDVFFQVKLAEYQGKSVTDFAPVYVVILNQVIQQPYHEMALATYEEIGEKYVKQLIKEGQIDEAMNIVEEALIYVPDSKELKYTKGLVLEKQKKYAEAQYYQSFYAPSPLEVEEHKKHLQFLGYKSLQNEVGIEYLRSRFDDESGKKHSIASAHYTRHTLNNSYTIGANYTGRDAGRGIQGHIDWSRTWTDKWSTNVNIALADAYFPKFAINGSVFREVNFLGGVELELGAGYRKFQEDKESTSSDSNMFNIVLGATKQTDQYSLNVKLNNFFNDGEWMYNLGVNARYFLSSPKHFIAAMAGVGSSPEVELIDYQLYDTFDVFNTNVGAGYGTILFKNVTASVMGTWYNYKANDLKYKNFYNLYFSINVVF</sequence>
<dbReference type="Pfam" id="PF13432">
    <property type="entry name" value="TPR_16"/>
    <property type="match status" value="1"/>
</dbReference>
<dbReference type="PANTHER" id="PTHR44943">
    <property type="entry name" value="CELLULOSE SYNTHASE OPERON PROTEIN C"/>
    <property type="match status" value="1"/>
</dbReference>
<evidence type="ECO:0000256" key="3">
    <source>
        <dbReference type="PROSITE-ProRule" id="PRU00339"/>
    </source>
</evidence>
<dbReference type="InterPro" id="IPR011990">
    <property type="entry name" value="TPR-like_helical_dom_sf"/>
</dbReference>
<evidence type="ECO:0000256" key="2">
    <source>
        <dbReference type="ARBA" id="ARBA00022803"/>
    </source>
</evidence>
<dbReference type="RefSeq" id="WP_038986840.1">
    <property type="nucleotide sequence ID" value="NZ_JWJO01000035.1"/>
</dbReference>
<keyword evidence="7" id="KW-1185">Reference proteome</keyword>
<feature type="chain" id="PRO_5007847026" description="YaiO beta-barrel domain-containing protein" evidence="4">
    <location>
        <begin position="27"/>
        <end position="933"/>
    </location>
</feature>
<dbReference type="InterPro" id="IPR030887">
    <property type="entry name" value="Beta-barrel_YaiO"/>
</dbReference>
<dbReference type="Gene3D" id="1.25.40.10">
    <property type="entry name" value="Tetratricopeptide repeat domain"/>
    <property type="match status" value="4"/>
</dbReference>
<dbReference type="Pfam" id="PF19413">
    <property type="entry name" value="YaiO"/>
    <property type="match status" value="1"/>
</dbReference>
<dbReference type="Proteomes" id="UP000076630">
    <property type="component" value="Unassembled WGS sequence"/>
</dbReference>
<dbReference type="NCBIfam" id="TIGR04390">
    <property type="entry name" value="OMP_YaiO_dom"/>
    <property type="match status" value="1"/>
</dbReference>